<comment type="similarity">
    <text evidence="1">Belongs to the bacterial solute-binding protein 1 family.</text>
</comment>
<evidence type="ECO:0000313" key="6">
    <source>
        <dbReference type="Proteomes" id="UP000242642"/>
    </source>
</evidence>
<dbReference type="Pfam" id="PF01547">
    <property type="entry name" value="SBP_bac_1"/>
    <property type="match status" value="1"/>
</dbReference>
<dbReference type="InterPro" id="IPR006059">
    <property type="entry name" value="SBP"/>
</dbReference>
<name>A0A1I0E015_9GAMM</name>
<dbReference type="AlphaFoldDB" id="A0A1I0E015"/>
<organism evidence="5 6">
    <name type="scientific">Thorsellia anophelis DSM 18579</name>
    <dbReference type="NCBI Taxonomy" id="1123402"/>
    <lineage>
        <taxon>Bacteria</taxon>
        <taxon>Pseudomonadati</taxon>
        <taxon>Pseudomonadota</taxon>
        <taxon>Gammaproteobacteria</taxon>
        <taxon>Enterobacterales</taxon>
        <taxon>Thorselliaceae</taxon>
        <taxon>Thorsellia</taxon>
    </lineage>
</organism>
<keyword evidence="2" id="KW-0813">Transport</keyword>
<dbReference type="GO" id="GO:0055052">
    <property type="term" value="C:ATP-binding cassette (ABC) transporter complex, substrate-binding subunit-containing"/>
    <property type="evidence" value="ECO:0007669"/>
    <property type="project" value="TreeGrafter"/>
</dbReference>
<evidence type="ECO:0000256" key="2">
    <source>
        <dbReference type="ARBA" id="ARBA00022448"/>
    </source>
</evidence>
<dbReference type="EMBL" id="FOHV01000021">
    <property type="protein sequence ID" value="SET37934.1"/>
    <property type="molecule type" value="Genomic_DNA"/>
</dbReference>
<protein>
    <submittedName>
        <fullName evidence="5">Multiple sugar transport system substrate-binding protein</fullName>
    </submittedName>
</protein>
<dbReference type="RefSeq" id="WP_177168652.1">
    <property type="nucleotide sequence ID" value="NZ_FOHV01000021.1"/>
</dbReference>
<dbReference type="STRING" id="1123402.SAMN02583745_02186"/>
<keyword evidence="3 4" id="KW-0732">Signal</keyword>
<accession>A0A1I0E015</accession>
<sequence length="433" mass="48656">MKKIIKNVALTAVSALILGQSFAAFSVTDVKVAYRFYGTDDPWLAKMVEDYKAINPEINIVPSPITASESDYYAKLALLLKTDDSIGVVIEDTFTLQANVAAGFYSEIPGVEEWSEWSQFYDGVKDAGKVEGKFYGIPYSSDVRGIYYNRDMMESIGLGRDWQPQSWDDIKTAAVKIKAQYPDVLPFWFYGGKGESSTMQTFQMLMYGTNDQMYEDGKWVAESPGMLAAFKFIQEMTQEELSAKPSLATSQQADKTIWEGMFPKNKVAMMLDGIWSSTNFRFYEEGMDKAFETYGFAKMPKQNGDGFTTMSGGMVFAIPSIYPNKDAALEVTKFLAGKQAMLDLYREGAQIAPRKDVADTEDYKRLNPIRVQASDFLNFTHFRPATEQYPAISNELQRMIEAVVVGDKTPEEAMKEYGAKVEKIVGSENVIRK</sequence>
<dbReference type="GO" id="GO:0015768">
    <property type="term" value="P:maltose transport"/>
    <property type="evidence" value="ECO:0007669"/>
    <property type="project" value="TreeGrafter"/>
</dbReference>
<gene>
    <name evidence="5" type="ORF">SAMN02583745_02186</name>
</gene>
<dbReference type="PANTHER" id="PTHR30061">
    <property type="entry name" value="MALTOSE-BINDING PERIPLASMIC PROTEIN"/>
    <property type="match status" value="1"/>
</dbReference>
<evidence type="ECO:0000256" key="3">
    <source>
        <dbReference type="ARBA" id="ARBA00022729"/>
    </source>
</evidence>
<dbReference type="Proteomes" id="UP000242642">
    <property type="component" value="Unassembled WGS sequence"/>
</dbReference>
<dbReference type="GO" id="GO:0042956">
    <property type="term" value="P:maltodextrin transmembrane transport"/>
    <property type="evidence" value="ECO:0007669"/>
    <property type="project" value="TreeGrafter"/>
</dbReference>
<proteinExistence type="inferred from homology"/>
<dbReference type="SUPFAM" id="SSF53850">
    <property type="entry name" value="Periplasmic binding protein-like II"/>
    <property type="match status" value="1"/>
</dbReference>
<keyword evidence="5" id="KW-0762">Sugar transport</keyword>
<dbReference type="Gene3D" id="3.40.190.10">
    <property type="entry name" value="Periplasmic binding protein-like II"/>
    <property type="match status" value="2"/>
</dbReference>
<dbReference type="GO" id="GO:0030313">
    <property type="term" value="C:cell envelope"/>
    <property type="evidence" value="ECO:0007669"/>
    <property type="project" value="UniProtKB-ARBA"/>
</dbReference>
<evidence type="ECO:0000313" key="5">
    <source>
        <dbReference type="EMBL" id="SET37934.1"/>
    </source>
</evidence>
<feature type="chain" id="PRO_5017249055" evidence="4">
    <location>
        <begin position="24"/>
        <end position="433"/>
    </location>
</feature>
<evidence type="ECO:0000256" key="1">
    <source>
        <dbReference type="ARBA" id="ARBA00008520"/>
    </source>
</evidence>
<keyword evidence="6" id="KW-1185">Reference proteome</keyword>
<reference evidence="6" key="1">
    <citation type="submission" date="2016-10" db="EMBL/GenBank/DDBJ databases">
        <authorList>
            <person name="Varghese N."/>
            <person name="Submissions S."/>
        </authorList>
    </citation>
    <scope>NUCLEOTIDE SEQUENCE [LARGE SCALE GENOMIC DNA]</scope>
    <source>
        <strain evidence="6">DSM 18579</strain>
    </source>
</reference>
<dbReference type="GO" id="GO:1901982">
    <property type="term" value="F:maltose binding"/>
    <property type="evidence" value="ECO:0007669"/>
    <property type="project" value="TreeGrafter"/>
</dbReference>
<feature type="signal peptide" evidence="4">
    <location>
        <begin position="1"/>
        <end position="23"/>
    </location>
</feature>
<evidence type="ECO:0000256" key="4">
    <source>
        <dbReference type="SAM" id="SignalP"/>
    </source>
</evidence>
<dbReference type="PANTHER" id="PTHR30061:SF50">
    <property type="entry name" value="MALTOSE_MALTODEXTRIN-BINDING PERIPLASMIC PROTEIN"/>
    <property type="match status" value="1"/>
</dbReference>